<reference evidence="2" key="1">
    <citation type="submission" date="2016-05" db="EMBL/GenBank/DDBJ databases">
        <authorList>
            <person name="Lavstsen T."/>
            <person name="Jespersen J.S."/>
        </authorList>
    </citation>
    <scope>NUCLEOTIDE SEQUENCE [LARGE SCALE GENOMIC DNA]</scope>
</reference>
<evidence type="ECO:0000313" key="2">
    <source>
        <dbReference type="EMBL" id="SBT40436.1"/>
    </source>
</evidence>
<dbReference type="EMBL" id="FLRE01000153">
    <property type="protein sequence ID" value="SBT40436.1"/>
    <property type="molecule type" value="Genomic_DNA"/>
</dbReference>
<dbReference type="Proteomes" id="UP000078555">
    <property type="component" value="Unassembled WGS sequence"/>
</dbReference>
<name>A0A1A8Z9C7_PLAOA</name>
<accession>A0A1A8Z9C7</accession>
<evidence type="ECO:0000313" key="4">
    <source>
        <dbReference type="Proteomes" id="UP000078555"/>
    </source>
</evidence>
<keyword evidence="4" id="KW-1185">Reference proteome</keyword>
<dbReference type="AlphaFoldDB" id="A0A1A8Z9C7"/>
<dbReference type="Proteomes" id="UP000078550">
    <property type="component" value="Unassembled WGS sequence"/>
</dbReference>
<organism evidence="2 3">
    <name type="scientific">Plasmodium ovale wallikeri</name>
    <dbReference type="NCBI Taxonomy" id="864142"/>
    <lineage>
        <taxon>Eukaryota</taxon>
        <taxon>Sar</taxon>
        <taxon>Alveolata</taxon>
        <taxon>Apicomplexa</taxon>
        <taxon>Aconoidasida</taxon>
        <taxon>Haemosporida</taxon>
        <taxon>Plasmodiidae</taxon>
        <taxon>Plasmodium</taxon>
        <taxon>Plasmodium (Plasmodium)</taxon>
    </lineage>
</organism>
<evidence type="ECO:0000313" key="3">
    <source>
        <dbReference type="Proteomes" id="UP000078550"/>
    </source>
</evidence>
<evidence type="ECO:0000313" key="1">
    <source>
        <dbReference type="EMBL" id="SBT40022.1"/>
    </source>
</evidence>
<reference evidence="3 4" key="2">
    <citation type="submission" date="2016-05" db="EMBL/GenBank/DDBJ databases">
        <authorList>
            <person name="Naeem Raeece"/>
        </authorList>
    </citation>
    <scope>NUCLEOTIDE SEQUENCE [LARGE SCALE GENOMIC DNA]</scope>
</reference>
<gene>
    <name evidence="1" type="ORF">POVWA1_041130</name>
    <name evidence="2" type="ORF">POVWA2_039700</name>
</gene>
<proteinExistence type="predicted"/>
<protein>
    <submittedName>
        <fullName evidence="2">Uncharacterized protein</fullName>
    </submittedName>
</protein>
<sequence length="79" mass="8978">MNGNFAPARLPPTLLKQRLSTLPTILTAIPWWPRKKTEIEVGERKICYTISPTVNKSFVGKTNLVAFQSESGNIKHMYF</sequence>
<dbReference type="EMBL" id="FLRD01000113">
    <property type="protein sequence ID" value="SBT40022.1"/>
    <property type="molecule type" value="Genomic_DNA"/>
</dbReference>